<dbReference type="EMBL" id="CP017839">
    <property type="protein sequence ID" value="APA96717.1"/>
    <property type="molecule type" value="Genomic_DNA"/>
</dbReference>
<sequence>MISVLVAAVGVLGTALGAGLTAVIAARAESRRQAALEREQARKELMQKDNQVLDLRVEHFRWRRERRQTAYLEFLQALAAADRANLQEFRTLKAATPPEPFAVERIAEIRRLFKHAEQAGDLVLLEGPDQVAAATHELILQFGTLVQAVRDFAEAHSGSADDLPARVQTIEAIGERYLAARLELIRGARVALDEIIDIR</sequence>
<organism evidence="2 3">
    <name type="scientific">Nocardia seriolae</name>
    <dbReference type="NCBI Taxonomy" id="37332"/>
    <lineage>
        <taxon>Bacteria</taxon>
        <taxon>Bacillati</taxon>
        <taxon>Actinomycetota</taxon>
        <taxon>Actinomycetes</taxon>
        <taxon>Mycobacteriales</taxon>
        <taxon>Nocardiaceae</taxon>
        <taxon>Nocardia</taxon>
    </lineage>
</organism>
<proteinExistence type="predicted"/>
<protein>
    <recommendedName>
        <fullName evidence="4">Secreted protein</fullName>
    </recommendedName>
</protein>
<feature type="coiled-coil region" evidence="1">
    <location>
        <begin position="31"/>
        <end position="58"/>
    </location>
</feature>
<dbReference type="KEGG" id="nsr:NS506_02655"/>
<evidence type="ECO:0000313" key="2">
    <source>
        <dbReference type="EMBL" id="APA96717.1"/>
    </source>
</evidence>
<evidence type="ECO:0008006" key="4">
    <source>
        <dbReference type="Google" id="ProtNLM"/>
    </source>
</evidence>
<dbReference type="AlphaFoldDB" id="A0ABC8ARX1"/>
<keyword evidence="1" id="KW-0175">Coiled coil</keyword>
<reference evidence="2 3" key="1">
    <citation type="submission" date="2016-10" db="EMBL/GenBank/DDBJ databases">
        <title>Genome sequence of Nocardia seriolae strain EM150506, isolated from Anguila japonica.</title>
        <authorList>
            <person name="Han H.-J."/>
        </authorList>
    </citation>
    <scope>NUCLEOTIDE SEQUENCE [LARGE SCALE GENOMIC DNA]</scope>
    <source>
        <strain evidence="2 3">EM150506</strain>
    </source>
</reference>
<accession>A0ABC8ARX1</accession>
<gene>
    <name evidence="2" type="ORF">NS506_02655</name>
</gene>
<dbReference type="RefSeq" id="WP_071343783.1">
    <property type="nucleotide sequence ID" value="NZ_CP017839.1"/>
</dbReference>
<evidence type="ECO:0000256" key="1">
    <source>
        <dbReference type="SAM" id="Coils"/>
    </source>
</evidence>
<name>A0ABC8ARX1_9NOCA</name>
<dbReference type="Proteomes" id="UP000180166">
    <property type="component" value="Chromosome"/>
</dbReference>
<evidence type="ECO:0000313" key="3">
    <source>
        <dbReference type="Proteomes" id="UP000180166"/>
    </source>
</evidence>